<dbReference type="InterPro" id="IPR036388">
    <property type="entry name" value="WH-like_DNA-bd_sf"/>
</dbReference>
<dbReference type="GO" id="GO:0000428">
    <property type="term" value="C:DNA-directed RNA polymerase complex"/>
    <property type="evidence" value="ECO:0007669"/>
    <property type="project" value="UniProtKB-KW"/>
</dbReference>
<comment type="caution">
    <text evidence="2">The sequence shown here is derived from an EMBL/GenBank/DDBJ whole genome shotgun (WGS) entry which is preliminary data.</text>
</comment>
<reference evidence="2 3" key="1">
    <citation type="submission" date="2018-08" db="EMBL/GenBank/DDBJ databases">
        <title>Sequencing the genomes of 1000 actinobacteria strains.</title>
        <authorList>
            <person name="Klenk H.-P."/>
        </authorList>
    </citation>
    <scope>NUCLEOTIDE SEQUENCE [LARGE SCALE GENOMIC DNA]</scope>
    <source>
        <strain evidence="2 3">DSM 22967</strain>
    </source>
</reference>
<organism evidence="2 3">
    <name type="scientific">Calidifontibacter indicus</name>
    <dbReference type="NCBI Taxonomy" id="419650"/>
    <lineage>
        <taxon>Bacteria</taxon>
        <taxon>Bacillati</taxon>
        <taxon>Actinomycetota</taxon>
        <taxon>Actinomycetes</taxon>
        <taxon>Micrococcales</taxon>
        <taxon>Dermacoccaceae</taxon>
        <taxon>Calidifontibacter</taxon>
    </lineage>
</organism>
<evidence type="ECO:0000313" key="3">
    <source>
        <dbReference type="Proteomes" id="UP000256253"/>
    </source>
</evidence>
<evidence type="ECO:0000256" key="1">
    <source>
        <dbReference type="SAM" id="Phobius"/>
    </source>
</evidence>
<keyword evidence="1" id="KW-1133">Transmembrane helix</keyword>
<protein>
    <submittedName>
        <fullName evidence="2">DNA-directed RNA polymerase specialized sigma24 family protein</fullName>
    </submittedName>
</protein>
<evidence type="ECO:0000313" key="2">
    <source>
        <dbReference type="EMBL" id="REF30648.1"/>
    </source>
</evidence>
<feature type="transmembrane region" description="Helical" evidence="1">
    <location>
        <begin position="198"/>
        <end position="218"/>
    </location>
</feature>
<proteinExistence type="predicted"/>
<sequence length="546" mass="58492">MTTLSNPRAGAHGFDEFAAVIEGDLLRAAWLLTADRVRATEVTEAALGRVLAGWSRHRDDRPVQQAYAALLEAAGRKPAPEAAVVPVTAGATGEPGDQVRRRQLTTEKAFRSLPAADRNAVVLHRYCNLSSRRVADLLHLTPTQVEQRSETALSVLRDRSTDLAELPFDSVPTPCAGADPARVAEHAKADNRVSRRRMLGWTAATGALGALGFGTWWLRRPFIGDATLGDSLLPARARATGQLFLWLQGRPDAPFGVGTTSNGVFAGDQPPSRVVLSRPSGSAVPQVRIDNDPVHLQRSAWGDYTAALPPVQYEDGQPLPVTLVVAQVPSDTDVCWPASSEFALDQADTSGIELRDHSTYAVSTVVGVSDLLGMVWRTASQQVGVNTGERAALAVHQQFLLFVLPGVGLWGAINAEQWLTARNVKTTYVDTQLDPQGWSFLALLPDGARAVRATPTAHYPDATVVVVPIDGTKRSIVVARSLRDLEPGNGGIPGVVDHLTWVGADGRPGAWTRPPDETSYSTDPAVDPAVMALPNARRTRRNAGPI</sequence>
<dbReference type="RefSeq" id="WP_245950112.1">
    <property type="nucleotide sequence ID" value="NZ_QTUA01000001.1"/>
</dbReference>
<keyword evidence="2" id="KW-0240">DNA-directed RNA polymerase</keyword>
<dbReference type="AlphaFoldDB" id="A0A3D9UMG6"/>
<gene>
    <name evidence="2" type="ORF">DFJ65_1663</name>
</gene>
<name>A0A3D9UMG6_9MICO</name>
<dbReference type="Proteomes" id="UP000256253">
    <property type="component" value="Unassembled WGS sequence"/>
</dbReference>
<keyword evidence="1" id="KW-0472">Membrane</keyword>
<keyword evidence="2" id="KW-0804">Transcription</keyword>
<dbReference type="SUPFAM" id="SSF88659">
    <property type="entry name" value="Sigma3 and sigma4 domains of RNA polymerase sigma factors"/>
    <property type="match status" value="1"/>
</dbReference>
<keyword evidence="1" id="KW-0812">Transmembrane</keyword>
<accession>A0A3D9UMG6</accession>
<dbReference type="EMBL" id="QTUA01000001">
    <property type="protein sequence ID" value="REF30648.1"/>
    <property type="molecule type" value="Genomic_DNA"/>
</dbReference>
<keyword evidence="3" id="KW-1185">Reference proteome</keyword>
<dbReference type="InterPro" id="IPR013324">
    <property type="entry name" value="RNA_pol_sigma_r3/r4-like"/>
</dbReference>
<dbReference type="Gene3D" id="1.10.10.10">
    <property type="entry name" value="Winged helix-like DNA-binding domain superfamily/Winged helix DNA-binding domain"/>
    <property type="match status" value="1"/>
</dbReference>